<accession>A0A4Y5JV08</accession>
<evidence type="ECO:0000313" key="2">
    <source>
        <dbReference type="Proteomes" id="UP000316733"/>
    </source>
</evidence>
<dbReference type="EMBL" id="MK797984">
    <property type="protein sequence ID" value="QCG75981.1"/>
    <property type="molecule type" value="Genomic_DNA"/>
</dbReference>
<protein>
    <submittedName>
        <fullName evidence="1">Uncharacterized protein</fullName>
    </submittedName>
</protein>
<evidence type="ECO:0000313" key="1">
    <source>
        <dbReference type="EMBL" id="QCG75981.1"/>
    </source>
</evidence>
<keyword evidence="2" id="KW-1185">Reference proteome</keyword>
<organism evidence="1 2">
    <name type="scientific">Pseudomonas phage vB_PaeM_PA5oct</name>
    <dbReference type="NCBI Taxonomy" id="2163605"/>
    <lineage>
        <taxon>Viruses</taxon>
        <taxon>Duplodnaviria</taxon>
        <taxon>Heunggongvirae</taxon>
        <taxon>Uroviricota</taxon>
        <taxon>Caudoviricetes</taxon>
        <taxon>Arenbergviridae</taxon>
        <taxon>Wroclawvirus</taxon>
        <taxon>Wroclawvirus PA5oct</taxon>
    </lineage>
</organism>
<dbReference type="Proteomes" id="UP000316733">
    <property type="component" value="Segment"/>
</dbReference>
<name>A0A4Y5JV08_9CAUD</name>
<sequence>MNIFVTDTNPYVCAKHHCDIHLRKMIVETAQLLSTTHYIINGYTPAYKPTHKNHPCAVWIRESSYNYKWTYELLTSLINEFEYRFDKQHATKMHLSSLKTIPKLPDIERTEFVLVMPDEFKTDNVTHSYQIYLNNKFKEWASRSNRPIYATYTKTPKPYFIS</sequence>
<proteinExistence type="predicted"/>
<reference evidence="2" key="1">
    <citation type="journal article" date="2020" name="bioRxiv">
        <title>Integrative omics analysis of Pseudomonas aeruginosa virus PA5oct highlights the molecular complexity of jumbo phages.</title>
        <authorList>
            <person name="Lood C."/>
            <person name="Danis-Wlodarczyk K."/>
            <person name="Blasdel B.G."/>
            <person name="Jang H.B."/>
            <person name="Vandenheuvel D."/>
            <person name="Briers Y."/>
            <person name="Noben J.-P."/>
            <person name="van Noort V."/>
            <person name="Drulis-Kawa Z."/>
            <person name="Lavigne R."/>
        </authorList>
    </citation>
    <scope>NUCLEOTIDE SEQUENCE [LARGE SCALE GENOMIC DNA]</scope>
</reference>
<gene>
    <name evidence="1" type="ORF">EST35_0099</name>
</gene>